<dbReference type="HOGENOM" id="CLU_900205_0_0_1"/>
<organism evidence="3 4">
    <name type="scientific">Coprinopsis cinerea (strain Okayama-7 / 130 / ATCC MYA-4618 / FGSC 9003)</name>
    <name type="common">Inky cap fungus</name>
    <name type="synonym">Hormographiella aspergillata</name>
    <dbReference type="NCBI Taxonomy" id="240176"/>
    <lineage>
        <taxon>Eukaryota</taxon>
        <taxon>Fungi</taxon>
        <taxon>Dikarya</taxon>
        <taxon>Basidiomycota</taxon>
        <taxon>Agaricomycotina</taxon>
        <taxon>Agaricomycetes</taxon>
        <taxon>Agaricomycetidae</taxon>
        <taxon>Agaricales</taxon>
        <taxon>Agaricineae</taxon>
        <taxon>Psathyrellaceae</taxon>
        <taxon>Coprinopsis</taxon>
    </lineage>
</organism>
<keyword evidence="2" id="KW-1133">Transmembrane helix</keyword>
<dbReference type="OrthoDB" id="2354757at2759"/>
<dbReference type="GeneID" id="6007725"/>
<dbReference type="VEuPathDB" id="FungiDB:CC1G_00808"/>
<evidence type="ECO:0000313" key="3">
    <source>
        <dbReference type="EMBL" id="EAU90424.2"/>
    </source>
</evidence>
<feature type="region of interest" description="Disordered" evidence="1">
    <location>
        <begin position="282"/>
        <end position="309"/>
    </location>
</feature>
<proteinExistence type="predicted"/>
<reference evidence="3 4" key="1">
    <citation type="journal article" date="2010" name="Proc. Natl. Acad. Sci. U.S.A.">
        <title>Insights into evolution of multicellular fungi from the assembled chromosomes of the mushroom Coprinopsis cinerea (Coprinus cinereus).</title>
        <authorList>
            <person name="Stajich J.E."/>
            <person name="Wilke S.K."/>
            <person name="Ahren D."/>
            <person name="Au C.H."/>
            <person name="Birren B.W."/>
            <person name="Borodovsky M."/>
            <person name="Burns C."/>
            <person name="Canback B."/>
            <person name="Casselton L.A."/>
            <person name="Cheng C.K."/>
            <person name="Deng J."/>
            <person name="Dietrich F.S."/>
            <person name="Fargo D.C."/>
            <person name="Farman M.L."/>
            <person name="Gathman A.C."/>
            <person name="Goldberg J."/>
            <person name="Guigo R."/>
            <person name="Hoegger P.J."/>
            <person name="Hooker J.B."/>
            <person name="Huggins A."/>
            <person name="James T.Y."/>
            <person name="Kamada T."/>
            <person name="Kilaru S."/>
            <person name="Kodira C."/>
            <person name="Kues U."/>
            <person name="Kupfer D."/>
            <person name="Kwan H.S."/>
            <person name="Lomsadze A."/>
            <person name="Li W."/>
            <person name="Lilly W.W."/>
            <person name="Ma L.J."/>
            <person name="Mackey A.J."/>
            <person name="Manning G."/>
            <person name="Martin F."/>
            <person name="Muraguchi H."/>
            <person name="Natvig D.O."/>
            <person name="Palmerini H."/>
            <person name="Ramesh M.A."/>
            <person name="Rehmeyer C.J."/>
            <person name="Roe B.A."/>
            <person name="Shenoy N."/>
            <person name="Stanke M."/>
            <person name="Ter-Hovhannisyan V."/>
            <person name="Tunlid A."/>
            <person name="Velagapudi R."/>
            <person name="Vision T.J."/>
            <person name="Zeng Q."/>
            <person name="Zolan M.E."/>
            <person name="Pukkila P.J."/>
        </authorList>
    </citation>
    <scope>NUCLEOTIDE SEQUENCE [LARGE SCALE GENOMIC DNA]</scope>
    <source>
        <strain evidence="4">Okayama-7 / 130 / ATCC MYA-4618 / FGSC 9003</strain>
    </source>
</reference>
<protein>
    <submittedName>
        <fullName evidence="3">Uncharacterized protein</fullName>
    </submittedName>
</protein>
<dbReference type="InParanoid" id="A8N8T3"/>
<dbReference type="Pfam" id="PF06687">
    <property type="entry name" value="SUR7"/>
    <property type="match status" value="1"/>
</dbReference>
<dbReference type="GO" id="GO:0035838">
    <property type="term" value="C:growing cell tip"/>
    <property type="evidence" value="ECO:0007669"/>
    <property type="project" value="TreeGrafter"/>
</dbReference>
<gene>
    <name evidence="3" type="ORF">CC1G_00808</name>
</gene>
<accession>A8N8T3</accession>
<feature type="compositionally biased region" description="Pro residues" evidence="1">
    <location>
        <begin position="282"/>
        <end position="291"/>
    </location>
</feature>
<keyword evidence="2" id="KW-0812">Transmembrane</keyword>
<evidence type="ECO:0000313" key="4">
    <source>
        <dbReference type="Proteomes" id="UP000001861"/>
    </source>
</evidence>
<keyword evidence="4" id="KW-1185">Reference proteome</keyword>
<dbReference type="PANTHER" id="PTHR28013">
    <property type="entry name" value="PROTEIN DCV1-RELATED"/>
    <property type="match status" value="1"/>
</dbReference>
<dbReference type="RefSeq" id="XP_001831261.2">
    <property type="nucleotide sequence ID" value="XM_001831209.2"/>
</dbReference>
<dbReference type="Proteomes" id="UP000001861">
    <property type="component" value="Unassembled WGS sequence"/>
</dbReference>
<evidence type="ECO:0000256" key="1">
    <source>
        <dbReference type="SAM" id="MobiDB-lite"/>
    </source>
</evidence>
<keyword evidence="2" id="KW-0472">Membrane</keyword>
<evidence type="ECO:0000256" key="2">
    <source>
        <dbReference type="SAM" id="Phobius"/>
    </source>
</evidence>
<feature type="transmembrane region" description="Helical" evidence="2">
    <location>
        <begin position="220"/>
        <end position="242"/>
    </location>
</feature>
<name>A8N8T3_COPC7</name>
<feature type="compositionally biased region" description="Low complexity" evidence="1">
    <location>
        <begin position="292"/>
        <end position="309"/>
    </location>
</feature>
<dbReference type="InterPro" id="IPR051380">
    <property type="entry name" value="pH-response_reg_palI/RIM9"/>
</dbReference>
<dbReference type="EMBL" id="AACS02000007">
    <property type="protein sequence ID" value="EAU90424.2"/>
    <property type="molecule type" value="Genomic_DNA"/>
</dbReference>
<sequence>MILMGGPGQEFTRRAGLNSKPDIQPWRILAAFFLSSHEPASPSAGTTCRQPPTPKVTLQSHKTGQNLMAKPVSKLFLDPNLATAVLLGIATLLLLLISLSVPVVQSGQLFRLLAVLDGTKRYVHFGLWGYCIPSFIKTQPNVIEGCSKSMFGITIDSNVLNALQTNPALRSQDSYPHLHTLFIAAFVAIVATALQITVVGKAKLKVTSIRESYGNIYLEWGNLLWLTVVATVIHFINLVNLFTMRLRLARIKLEKRRARRRKHHQHLRINDVSEKELINPPLPACLLPPPRTNRSPTSPLGTSLPPAPP</sequence>
<comment type="caution">
    <text evidence="3">The sequence shown here is derived from an EMBL/GenBank/DDBJ whole genome shotgun (WGS) entry which is preliminary data.</text>
</comment>
<dbReference type="PANTHER" id="PTHR28013:SF4">
    <property type="entry name" value="MARVEL DOMAIN-CONTAINING PROTEIN"/>
    <property type="match status" value="1"/>
</dbReference>
<dbReference type="GO" id="GO:0005886">
    <property type="term" value="C:plasma membrane"/>
    <property type="evidence" value="ECO:0007669"/>
    <property type="project" value="TreeGrafter"/>
</dbReference>
<dbReference type="GO" id="GO:0032153">
    <property type="term" value="C:cell division site"/>
    <property type="evidence" value="ECO:0007669"/>
    <property type="project" value="TreeGrafter"/>
</dbReference>
<dbReference type="KEGG" id="cci:CC1G_00808"/>
<dbReference type="InterPro" id="IPR009571">
    <property type="entry name" value="SUR7/Rim9-like_fungi"/>
</dbReference>
<feature type="transmembrane region" description="Helical" evidence="2">
    <location>
        <begin position="180"/>
        <end position="200"/>
    </location>
</feature>
<dbReference type="AlphaFoldDB" id="A8N8T3"/>
<feature type="transmembrane region" description="Helical" evidence="2">
    <location>
        <begin position="81"/>
        <end position="104"/>
    </location>
</feature>